<evidence type="ECO:0000313" key="2">
    <source>
        <dbReference type="Proteomes" id="UP000770889"/>
    </source>
</evidence>
<dbReference type="Proteomes" id="UP000770889">
    <property type="component" value="Unassembled WGS sequence"/>
</dbReference>
<protein>
    <recommendedName>
        <fullName evidence="3">DUF1289 domain-containing protein</fullName>
    </recommendedName>
</protein>
<accession>A0A944QVU0</accession>
<evidence type="ECO:0008006" key="3">
    <source>
        <dbReference type="Google" id="ProtNLM"/>
    </source>
</evidence>
<sequence length="76" mass="8674">MASFTPCQGKSACRDDGETCHTCGRTLKEIAELRELMQKLSTLAITYDYENVDDFAQYVARKTAKMIDYQRLEQDG</sequence>
<name>A0A944QVU0_9GAMM</name>
<gene>
    <name evidence="1" type="ORF">KME65_15600</name>
</gene>
<dbReference type="AlphaFoldDB" id="A0A944QVU0"/>
<organism evidence="1 2">
    <name type="scientific">Candidatus Thiodiazotropha taylori</name>
    <dbReference type="NCBI Taxonomy" id="2792791"/>
    <lineage>
        <taxon>Bacteria</taxon>
        <taxon>Pseudomonadati</taxon>
        <taxon>Pseudomonadota</taxon>
        <taxon>Gammaproteobacteria</taxon>
        <taxon>Chromatiales</taxon>
        <taxon>Sedimenticolaceae</taxon>
        <taxon>Candidatus Thiodiazotropha</taxon>
    </lineage>
</organism>
<reference evidence="1 2" key="1">
    <citation type="submission" date="2021-05" db="EMBL/GenBank/DDBJ databases">
        <title>Genetic and Functional Diversity in Clade A Lucinid endosymbionts from the Bahamas.</title>
        <authorList>
            <person name="Giani N.M."/>
            <person name="Engel A.S."/>
            <person name="Campbell B.J."/>
        </authorList>
    </citation>
    <scope>NUCLEOTIDE SEQUENCE [LARGE SCALE GENOMIC DNA]</scope>
    <source>
        <strain evidence="1">LUC16012Gg_MoonRockCtena</strain>
    </source>
</reference>
<evidence type="ECO:0000313" key="1">
    <source>
        <dbReference type="EMBL" id="MBT2990380.1"/>
    </source>
</evidence>
<proteinExistence type="predicted"/>
<dbReference type="EMBL" id="JAHHGM010000016">
    <property type="protein sequence ID" value="MBT2990380.1"/>
    <property type="molecule type" value="Genomic_DNA"/>
</dbReference>
<comment type="caution">
    <text evidence="1">The sequence shown here is derived from an EMBL/GenBank/DDBJ whole genome shotgun (WGS) entry which is preliminary data.</text>
</comment>